<sequence>MISDLFKNTRPVNFLILLVMMIITMLFYQFFIFHSKWDLGNILQSLAIIVLLIINLFMVNFIDKKNDLTENNAYVILLFSVMLAFFPYIYDSLNIIISHTFILLALRRIVSMRSMKTIKLKIFDAVFWISVASFFFSWSLLFLVLVFFAILLYAPRDYKNWLVPLLSIATVWILYCTVAILLNQPIQGIASITPQWDWDIDRFMQLRYMIPMGFLSVIGGWALLLYFLGIGEKSGKYQNELLIVISAFLIGVGIALGAEENHGAETMFIMFPLAVIIACFLEKIRRNWIRELIFWIFLFLPLVALML</sequence>
<dbReference type="EMBL" id="AJJU01000002">
    <property type="protein sequence ID" value="EID76480.1"/>
    <property type="molecule type" value="Genomic_DNA"/>
</dbReference>
<gene>
    <name evidence="2" type="ORF">W5A_00615</name>
</gene>
<dbReference type="STRING" id="946077.W5A_00615"/>
<feature type="transmembrane region" description="Helical" evidence="1">
    <location>
        <begin position="12"/>
        <end position="30"/>
    </location>
</feature>
<keyword evidence="1" id="KW-0812">Transmembrane</keyword>
<feature type="transmembrane region" description="Helical" evidence="1">
    <location>
        <begin position="74"/>
        <end position="106"/>
    </location>
</feature>
<evidence type="ECO:0000313" key="2">
    <source>
        <dbReference type="EMBL" id="EID76480.1"/>
    </source>
</evidence>
<dbReference type="AlphaFoldDB" id="I0WJB4"/>
<feature type="transmembrane region" description="Helical" evidence="1">
    <location>
        <begin position="161"/>
        <end position="182"/>
    </location>
</feature>
<keyword evidence="1" id="KW-0472">Membrane</keyword>
<feature type="transmembrane region" description="Helical" evidence="1">
    <location>
        <begin position="42"/>
        <end position="62"/>
    </location>
</feature>
<feature type="transmembrane region" description="Helical" evidence="1">
    <location>
        <begin position="126"/>
        <end position="154"/>
    </location>
</feature>
<dbReference type="Pfam" id="PF19992">
    <property type="entry name" value="DUF6427"/>
    <property type="match status" value="1"/>
</dbReference>
<feature type="transmembrane region" description="Helical" evidence="1">
    <location>
        <begin position="264"/>
        <end position="281"/>
    </location>
</feature>
<keyword evidence="3" id="KW-1185">Reference proteome</keyword>
<proteinExistence type="predicted"/>
<dbReference type="Proteomes" id="UP000005938">
    <property type="component" value="Unassembled WGS sequence"/>
</dbReference>
<dbReference type="eggNOG" id="ENOG502Z97G">
    <property type="taxonomic scope" value="Bacteria"/>
</dbReference>
<dbReference type="InterPro" id="IPR045625">
    <property type="entry name" value="DUF6427"/>
</dbReference>
<name>I0WJB4_9FLAO</name>
<keyword evidence="1" id="KW-1133">Transmembrane helix</keyword>
<accession>I0WJB4</accession>
<feature type="transmembrane region" description="Helical" evidence="1">
    <location>
        <begin position="241"/>
        <end position="258"/>
    </location>
</feature>
<organism evidence="2 3">
    <name type="scientific">Imtechella halotolerans K1</name>
    <dbReference type="NCBI Taxonomy" id="946077"/>
    <lineage>
        <taxon>Bacteria</taxon>
        <taxon>Pseudomonadati</taxon>
        <taxon>Bacteroidota</taxon>
        <taxon>Flavobacteriia</taxon>
        <taxon>Flavobacteriales</taxon>
        <taxon>Flavobacteriaceae</taxon>
        <taxon>Imtechella</taxon>
    </lineage>
</organism>
<dbReference type="RefSeq" id="WP_008236344.1">
    <property type="nucleotide sequence ID" value="NZ_AJJU01000002.1"/>
</dbReference>
<comment type="caution">
    <text evidence="2">The sequence shown here is derived from an EMBL/GenBank/DDBJ whole genome shotgun (WGS) entry which is preliminary data.</text>
</comment>
<evidence type="ECO:0000313" key="3">
    <source>
        <dbReference type="Proteomes" id="UP000005938"/>
    </source>
</evidence>
<feature type="transmembrane region" description="Helical" evidence="1">
    <location>
        <begin position="208"/>
        <end position="229"/>
    </location>
</feature>
<feature type="transmembrane region" description="Helical" evidence="1">
    <location>
        <begin position="288"/>
        <end position="306"/>
    </location>
</feature>
<reference evidence="2 3" key="1">
    <citation type="journal article" date="2012" name="J. Bacteriol.">
        <title>Genome Sequence of the Halotolerant Bacterium Imtechella halotolerans K1T.</title>
        <authorList>
            <person name="Kumar S."/>
            <person name="Vikram S."/>
            <person name="Subramanian S."/>
            <person name="Raghava G.P."/>
            <person name="Pinnaka A.K."/>
        </authorList>
    </citation>
    <scope>NUCLEOTIDE SEQUENCE [LARGE SCALE GENOMIC DNA]</scope>
    <source>
        <strain evidence="2 3">K1</strain>
    </source>
</reference>
<protein>
    <submittedName>
        <fullName evidence="2">Uncharacterized protein</fullName>
    </submittedName>
</protein>
<evidence type="ECO:0000256" key="1">
    <source>
        <dbReference type="SAM" id="Phobius"/>
    </source>
</evidence>